<accession>A0A813JLX8</accession>
<dbReference type="AlphaFoldDB" id="A0A813JLX8"/>
<comment type="caution">
    <text evidence="1">The sequence shown here is derived from an EMBL/GenBank/DDBJ whole genome shotgun (WGS) entry which is preliminary data.</text>
</comment>
<evidence type="ECO:0000313" key="1">
    <source>
        <dbReference type="EMBL" id="CAE8679989.1"/>
    </source>
</evidence>
<protein>
    <submittedName>
        <fullName evidence="1">Uncharacterized protein</fullName>
    </submittedName>
</protein>
<feature type="non-terminal residue" evidence="1">
    <location>
        <position position="1"/>
    </location>
</feature>
<reference evidence="1" key="1">
    <citation type="submission" date="2021-02" db="EMBL/GenBank/DDBJ databases">
        <authorList>
            <person name="Dougan E. K."/>
            <person name="Rhodes N."/>
            <person name="Thang M."/>
            <person name="Chan C."/>
        </authorList>
    </citation>
    <scope>NUCLEOTIDE SEQUENCE</scope>
</reference>
<dbReference type="Proteomes" id="UP000626109">
    <property type="component" value="Unassembled WGS sequence"/>
</dbReference>
<proteinExistence type="predicted"/>
<organism evidence="1 2">
    <name type="scientific">Polarella glacialis</name>
    <name type="common">Dinoflagellate</name>
    <dbReference type="NCBI Taxonomy" id="89957"/>
    <lineage>
        <taxon>Eukaryota</taxon>
        <taxon>Sar</taxon>
        <taxon>Alveolata</taxon>
        <taxon>Dinophyceae</taxon>
        <taxon>Suessiales</taxon>
        <taxon>Suessiaceae</taxon>
        <taxon>Polarella</taxon>
    </lineage>
</organism>
<gene>
    <name evidence="1" type="ORF">PGLA2088_LOCUS21664</name>
</gene>
<evidence type="ECO:0000313" key="2">
    <source>
        <dbReference type="Proteomes" id="UP000626109"/>
    </source>
</evidence>
<dbReference type="EMBL" id="CAJNNW010025811">
    <property type="protein sequence ID" value="CAE8679989.1"/>
    <property type="molecule type" value="Genomic_DNA"/>
</dbReference>
<feature type="non-terminal residue" evidence="1">
    <location>
        <position position="50"/>
    </location>
</feature>
<sequence length="50" mass="5724">VWRVCFATPVGRFGWRPARLCFALGPRCTRFLLWSPVSRTAALWFGELPA</sequence>
<name>A0A813JLX8_POLGL</name>